<feature type="region of interest" description="Disordered" evidence="1">
    <location>
        <begin position="171"/>
        <end position="193"/>
    </location>
</feature>
<feature type="region of interest" description="Disordered" evidence="1">
    <location>
        <begin position="273"/>
        <end position="301"/>
    </location>
</feature>
<evidence type="ECO:0000313" key="3">
    <source>
        <dbReference type="Proteomes" id="UP001219525"/>
    </source>
</evidence>
<protein>
    <submittedName>
        <fullName evidence="2">Uncharacterized protein</fullName>
    </submittedName>
</protein>
<gene>
    <name evidence="2" type="ORF">GGX14DRAFT_606468</name>
</gene>
<sequence>MSWSTCPKLFPSGAASKDRLAACISNDCFGPRVTKGTLAARVPLMRSAQPAAHPMTGTLVLSSAGSARLWLGSVGFGSNWGLSRAEPFRKWLKPHRAQLSSAKPLAHPHAQQSALLARAHSLVHNFTLETTLDTDELFWWKKGEKGMLVGCDRPRAHGVCPAAKKRFCGAPRASSARTHQRHLNRGGPHEGEQRLTRVDKLKAARVCGPRNDVERTGTGGMRAPEDDIVEGEEWHFVFLRCVQLGVQQTRTQAAAGQGAAGPGTVEDNACEVGGSAEKSREGRERRVHGREESKLEHAQARGILQLAKRMA</sequence>
<reference evidence="2" key="1">
    <citation type="submission" date="2023-03" db="EMBL/GenBank/DDBJ databases">
        <title>Massive genome expansion in bonnet fungi (Mycena s.s.) driven by repeated elements and novel gene families across ecological guilds.</title>
        <authorList>
            <consortium name="Lawrence Berkeley National Laboratory"/>
            <person name="Harder C.B."/>
            <person name="Miyauchi S."/>
            <person name="Viragh M."/>
            <person name="Kuo A."/>
            <person name="Thoen E."/>
            <person name="Andreopoulos B."/>
            <person name="Lu D."/>
            <person name="Skrede I."/>
            <person name="Drula E."/>
            <person name="Henrissat B."/>
            <person name="Morin E."/>
            <person name="Kohler A."/>
            <person name="Barry K."/>
            <person name="LaButti K."/>
            <person name="Morin E."/>
            <person name="Salamov A."/>
            <person name="Lipzen A."/>
            <person name="Mereny Z."/>
            <person name="Hegedus B."/>
            <person name="Baldrian P."/>
            <person name="Stursova M."/>
            <person name="Weitz H."/>
            <person name="Taylor A."/>
            <person name="Grigoriev I.V."/>
            <person name="Nagy L.G."/>
            <person name="Martin F."/>
            <person name="Kauserud H."/>
        </authorList>
    </citation>
    <scope>NUCLEOTIDE SEQUENCE</scope>
    <source>
        <strain evidence="2">9144</strain>
    </source>
</reference>
<evidence type="ECO:0000313" key="2">
    <source>
        <dbReference type="EMBL" id="KAJ7190132.1"/>
    </source>
</evidence>
<proteinExistence type="predicted"/>
<organism evidence="2 3">
    <name type="scientific">Mycena pura</name>
    <dbReference type="NCBI Taxonomy" id="153505"/>
    <lineage>
        <taxon>Eukaryota</taxon>
        <taxon>Fungi</taxon>
        <taxon>Dikarya</taxon>
        <taxon>Basidiomycota</taxon>
        <taxon>Agaricomycotina</taxon>
        <taxon>Agaricomycetes</taxon>
        <taxon>Agaricomycetidae</taxon>
        <taxon>Agaricales</taxon>
        <taxon>Marasmiineae</taxon>
        <taxon>Mycenaceae</taxon>
        <taxon>Mycena</taxon>
    </lineage>
</organism>
<name>A0AAD6ULF2_9AGAR</name>
<evidence type="ECO:0000256" key="1">
    <source>
        <dbReference type="SAM" id="MobiDB-lite"/>
    </source>
</evidence>
<keyword evidence="3" id="KW-1185">Reference proteome</keyword>
<dbReference type="AlphaFoldDB" id="A0AAD6ULF2"/>
<dbReference type="Proteomes" id="UP001219525">
    <property type="component" value="Unassembled WGS sequence"/>
</dbReference>
<feature type="compositionally biased region" description="Basic and acidic residues" evidence="1">
    <location>
        <begin position="277"/>
        <end position="299"/>
    </location>
</feature>
<comment type="caution">
    <text evidence="2">The sequence shown here is derived from an EMBL/GenBank/DDBJ whole genome shotgun (WGS) entry which is preliminary data.</text>
</comment>
<feature type="non-terminal residue" evidence="2">
    <location>
        <position position="311"/>
    </location>
</feature>
<accession>A0AAD6ULF2</accession>
<dbReference type="EMBL" id="JARJCW010000156">
    <property type="protein sequence ID" value="KAJ7190132.1"/>
    <property type="molecule type" value="Genomic_DNA"/>
</dbReference>